<keyword evidence="2" id="KW-0812">Transmembrane</keyword>
<keyword evidence="4" id="KW-1185">Reference proteome</keyword>
<feature type="compositionally biased region" description="Gly residues" evidence="1">
    <location>
        <begin position="127"/>
        <end position="142"/>
    </location>
</feature>
<feature type="compositionally biased region" description="Gly residues" evidence="1">
    <location>
        <begin position="328"/>
        <end position="357"/>
    </location>
</feature>
<feature type="region of interest" description="Disordered" evidence="1">
    <location>
        <begin position="285"/>
        <end position="394"/>
    </location>
</feature>
<evidence type="ECO:0000256" key="1">
    <source>
        <dbReference type="SAM" id="MobiDB-lite"/>
    </source>
</evidence>
<sequence length="414" mass="39529">MSGPAERDDLSGHRMLNFEPARSGEAGDGADGLPGGGVPGGAPDGDDEPALRRLLQGAVAGLEPSSGALEHLRRAVPARRARKRQAVVGVAAAAVLIGTAVPAFVHVASSEGVTAADPVNAGHGEQAQGGTGTETGVEGGGRASESPAGTASPSQSASAGATGPQRPTFAGGATVSAGAPLPPGSAPRCAAGQLGVAAAEAGAPGADGAVYGTFRIANVSAEACVVVGGGGIGFEARGAADPARISVVRHTAGDPAGGLPDPAREVTSLLLEPKAAYEVRFAWIPSDTCPTTGPTEPPTTPPTEPPPTEPPTAPPSTGTGGTEPTSGTGDGGTGDTGTGSGGTGSGSSGSGASGDTGTGTDVEGTSPQLLRADTPAEGSVSLTHTPTAAAPPATVTVPHACAGTVYRTGMLPGA</sequence>
<feature type="compositionally biased region" description="Low complexity" evidence="1">
    <location>
        <begin position="383"/>
        <end position="394"/>
    </location>
</feature>
<comment type="caution">
    <text evidence="3">The sequence shown here is derived from an EMBL/GenBank/DDBJ whole genome shotgun (WGS) entry which is preliminary data.</text>
</comment>
<feature type="transmembrane region" description="Helical" evidence="2">
    <location>
        <begin position="86"/>
        <end position="105"/>
    </location>
</feature>
<dbReference type="Proteomes" id="UP001501000">
    <property type="component" value="Unassembled WGS sequence"/>
</dbReference>
<accession>A0ABP7LQ99</accession>
<organism evidence="3 4">
    <name type="scientific">Streptomyces gulbargensis</name>
    <dbReference type="NCBI Taxonomy" id="364901"/>
    <lineage>
        <taxon>Bacteria</taxon>
        <taxon>Bacillati</taxon>
        <taxon>Actinomycetota</taxon>
        <taxon>Actinomycetes</taxon>
        <taxon>Kitasatosporales</taxon>
        <taxon>Streptomycetaceae</taxon>
        <taxon>Streptomyces</taxon>
    </lineage>
</organism>
<protein>
    <recommendedName>
        <fullName evidence="5">DUF4232 domain-containing protein</fullName>
    </recommendedName>
</protein>
<proteinExistence type="predicted"/>
<reference evidence="4" key="1">
    <citation type="journal article" date="2019" name="Int. J. Syst. Evol. Microbiol.">
        <title>The Global Catalogue of Microorganisms (GCM) 10K type strain sequencing project: providing services to taxonomists for standard genome sequencing and annotation.</title>
        <authorList>
            <consortium name="The Broad Institute Genomics Platform"/>
            <consortium name="The Broad Institute Genome Sequencing Center for Infectious Disease"/>
            <person name="Wu L."/>
            <person name="Ma J."/>
        </authorList>
    </citation>
    <scope>NUCLEOTIDE SEQUENCE [LARGE SCALE GENOMIC DNA]</scope>
    <source>
        <strain evidence="4">JCM 16956</strain>
    </source>
</reference>
<keyword evidence="2" id="KW-0472">Membrane</keyword>
<evidence type="ECO:0000256" key="2">
    <source>
        <dbReference type="SAM" id="Phobius"/>
    </source>
</evidence>
<feature type="region of interest" description="Disordered" evidence="1">
    <location>
        <begin position="115"/>
        <end position="179"/>
    </location>
</feature>
<evidence type="ECO:0000313" key="3">
    <source>
        <dbReference type="EMBL" id="GAA3906453.1"/>
    </source>
</evidence>
<feature type="region of interest" description="Disordered" evidence="1">
    <location>
        <begin position="1"/>
        <end position="49"/>
    </location>
</feature>
<feature type="compositionally biased region" description="Gly residues" evidence="1">
    <location>
        <begin position="26"/>
        <end position="43"/>
    </location>
</feature>
<evidence type="ECO:0000313" key="4">
    <source>
        <dbReference type="Proteomes" id="UP001501000"/>
    </source>
</evidence>
<dbReference type="EMBL" id="BAABAJ010000004">
    <property type="protein sequence ID" value="GAA3906453.1"/>
    <property type="molecule type" value="Genomic_DNA"/>
</dbReference>
<evidence type="ECO:0008006" key="5">
    <source>
        <dbReference type="Google" id="ProtNLM"/>
    </source>
</evidence>
<name>A0ABP7LQ99_9ACTN</name>
<feature type="compositionally biased region" description="Pro residues" evidence="1">
    <location>
        <begin position="295"/>
        <end position="314"/>
    </location>
</feature>
<feature type="compositionally biased region" description="Polar residues" evidence="1">
    <location>
        <begin position="147"/>
        <end position="159"/>
    </location>
</feature>
<keyword evidence="2" id="KW-1133">Transmembrane helix</keyword>
<gene>
    <name evidence="3" type="ORF">GCM10022244_15680</name>
</gene>
<feature type="compositionally biased region" description="Basic and acidic residues" evidence="1">
    <location>
        <begin position="1"/>
        <end position="12"/>
    </location>
</feature>